<feature type="signal peptide" evidence="1">
    <location>
        <begin position="1"/>
        <end position="19"/>
    </location>
</feature>
<protein>
    <submittedName>
        <fullName evidence="2">Uncharacterized protein</fullName>
    </submittedName>
</protein>
<proteinExistence type="predicted"/>
<dbReference type="RefSeq" id="WP_008490125.1">
    <property type="nucleotide sequence ID" value="NZ_AMRG01000040.1"/>
</dbReference>
<dbReference type="Proteomes" id="UP000014115">
    <property type="component" value="Unassembled WGS sequence"/>
</dbReference>
<evidence type="ECO:0000313" key="2">
    <source>
        <dbReference type="EMBL" id="EKE78278.1"/>
    </source>
</evidence>
<evidence type="ECO:0000256" key="1">
    <source>
        <dbReference type="SAM" id="SignalP"/>
    </source>
</evidence>
<evidence type="ECO:0000313" key="3">
    <source>
        <dbReference type="Proteomes" id="UP000014115"/>
    </source>
</evidence>
<accession>K2JS37</accession>
<gene>
    <name evidence="2" type="ORF">A10D4_13366</name>
</gene>
<dbReference type="OrthoDB" id="9835823at2"/>
<dbReference type="PATRIC" id="fig|740709.3.peg.2678"/>
<sequence length="156" mass="17230">MIKVIFLLFVSVLSLNVSAEQYVYESLGQPSISIDMKNKIFMIDDAEGRLKSCEINGLELCFKIGKAFIAIPDDHKTPLKINLPGGAELVFLPIVKSISVLGKKIEGFEVDIHNSKGRDLDSSLFFNSEHGVLMFVFDGNVYWSSSVKGLASKVNN</sequence>
<feature type="chain" id="PRO_5003859243" evidence="1">
    <location>
        <begin position="20"/>
        <end position="156"/>
    </location>
</feature>
<dbReference type="EMBL" id="AMRG01000040">
    <property type="protein sequence ID" value="EKE78278.1"/>
    <property type="molecule type" value="Genomic_DNA"/>
</dbReference>
<comment type="caution">
    <text evidence="2">The sequence shown here is derived from an EMBL/GenBank/DDBJ whole genome shotgun (WGS) entry which is preliminary data.</text>
</comment>
<keyword evidence="1" id="KW-0732">Signal</keyword>
<name>K2JS37_9GAMM</name>
<organism evidence="2 3">
    <name type="scientific">Idiomarina xiamenensis 10-D-4</name>
    <dbReference type="NCBI Taxonomy" id="740709"/>
    <lineage>
        <taxon>Bacteria</taxon>
        <taxon>Pseudomonadati</taxon>
        <taxon>Pseudomonadota</taxon>
        <taxon>Gammaproteobacteria</taxon>
        <taxon>Alteromonadales</taxon>
        <taxon>Idiomarinaceae</taxon>
        <taxon>Idiomarina</taxon>
    </lineage>
</organism>
<dbReference type="AlphaFoldDB" id="K2JS37"/>
<reference evidence="2 3" key="1">
    <citation type="journal article" date="2012" name="J. Bacteriol.">
        <title>Genome Sequence of Idiomarina xiamenensis Type Strain 10-D-4.</title>
        <authorList>
            <person name="Lai Q."/>
            <person name="Wang L."/>
            <person name="Wang W."/>
            <person name="Shao Z."/>
        </authorList>
    </citation>
    <scope>NUCLEOTIDE SEQUENCE [LARGE SCALE GENOMIC DNA]</scope>
    <source>
        <strain evidence="2 3">10-D-4</strain>
    </source>
</reference>
<keyword evidence="3" id="KW-1185">Reference proteome</keyword>